<reference evidence="1" key="1">
    <citation type="submission" date="2021-08" db="EMBL/GenBank/DDBJ databases">
        <title>The first chromosome-level gecko genome reveals the dynamic sex chromosomes of Neotropical dwarf geckos (Sphaerodactylidae: Sphaerodactylus).</title>
        <authorList>
            <person name="Pinto B.J."/>
            <person name="Keating S.E."/>
            <person name="Gamble T."/>
        </authorList>
    </citation>
    <scope>NUCLEOTIDE SEQUENCE</scope>
    <source>
        <strain evidence="1">TG3544</strain>
    </source>
</reference>
<gene>
    <name evidence="1" type="ORF">K3G42_031593</name>
</gene>
<evidence type="ECO:0000313" key="2">
    <source>
        <dbReference type="Proteomes" id="UP000827872"/>
    </source>
</evidence>
<accession>A0ACB8G5G7</accession>
<evidence type="ECO:0000313" key="1">
    <source>
        <dbReference type="EMBL" id="KAH8014754.1"/>
    </source>
</evidence>
<sequence>MEIGTEISRKIRSAIKGKLQELGAYVDEELPDYIMVMVANKKSQEQMTEDLSLFLGNSTVRFTVWLHGVLDKLRSVTTEPPSLKTSESNIFENSLSLDKSTSGGGEERRGDEILQPLAVSSSRPERTDARVSTSNQEQRLVAARQSCQEGSTSLLMSTVKPLRELSPSEAVIDIKPEPDDLIDDDLNFVQENRLPRKKPLVTLTYGSSRPSVEIYRPPPSRSAEGSVLLQRLPQQSNAQTVKLLQPQGIRSLEALPLCEPGAFGGLAESCRPPPRVIADKISSERKPVTAGLSDCLQEENFRKRKLPVVSSVVRVKRFSNEGGEEEEEEEEEEDYGLRLGGISSSVSVPAKPERRPSLPPSKQANKNLILKAISEAQESVTKTTNYATGFHQNRQFPVAPRTANLPMMRPSSQMMEHPRTGHPEWDIHDTGRRAKRTVALGREFQESQQRQLFSQASKIEPGASGFHTAKDPRFRLRSWRSMGAHTDTKGRFILKKPKLAEEIAVPQNLEGDSQPSAVTREQLLQPEKPASPKFIVTLDGVPSPPGYLSDQEEEEVSLMEGVRPVPPKASASKGLRSLRAQQVHIISRQLESADVEMEEMAILQKAEKVPERCKYWPACKNGDECAFHHPTLPCKAFPNCKFADKCLFIHPNCKYDAKCSKPDCPYTHASRRTPLPPSKPAPPPVPPASSTSQLCRFFPACKKMECPFYHPKHCRFNTQCTRVDCTFYHPTVSVPPRHALKWTRTQTSE</sequence>
<name>A0ACB8G5G7_9SAUR</name>
<dbReference type="Proteomes" id="UP000827872">
    <property type="component" value="Linkage Group LG02"/>
</dbReference>
<dbReference type="EMBL" id="CM037615">
    <property type="protein sequence ID" value="KAH8014754.1"/>
    <property type="molecule type" value="Genomic_DNA"/>
</dbReference>
<protein>
    <submittedName>
        <fullName evidence="1">Uncharacterized protein</fullName>
    </submittedName>
</protein>
<organism evidence="1 2">
    <name type="scientific">Sphaerodactylus townsendi</name>
    <dbReference type="NCBI Taxonomy" id="933632"/>
    <lineage>
        <taxon>Eukaryota</taxon>
        <taxon>Metazoa</taxon>
        <taxon>Chordata</taxon>
        <taxon>Craniata</taxon>
        <taxon>Vertebrata</taxon>
        <taxon>Euteleostomi</taxon>
        <taxon>Lepidosauria</taxon>
        <taxon>Squamata</taxon>
        <taxon>Bifurcata</taxon>
        <taxon>Gekkota</taxon>
        <taxon>Sphaerodactylidae</taxon>
        <taxon>Sphaerodactylus</taxon>
    </lineage>
</organism>
<proteinExistence type="predicted"/>
<keyword evidence="2" id="KW-1185">Reference proteome</keyword>
<comment type="caution">
    <text evidence="1">The sequence shown here is derived from an EMBL/GenBank/DDBJ whole genome shotgun (WGS) entry which is preliminary data.</text>
</comment>